<dbReference type="InterPro" id="IPR007138">
    <property type="entry name" value="ABM_dom"/>
</dbReference>
<keyword evidence="3" id="KW-1185">Reference proteome</keyword>
<proteinExistence type="predicted"/>
<dbReference type="Proteomes" id="UP001501475">
    <property type="component" value="Unassembled WGS sequence"/>
</dbReference>
<sequence length="98" mass="10728">MAAVILYAEFTAKPGQEEIVADLIAGLADDVHQEPGNEVFTVYRERDNPAKFFVFERYADDDAFAAHIGAPYGAVFNGKLGDLIEEDGSQLTFLTESP</sequence>
<gene>
    <name evidence="2" type="ORF">GCM10009810_35710</name>
</gene>
<feature type="domain" description="ABM" evidence="1">
    <location>
        <begin position="4"/>
        <end position="93"/>
    </location>
</feature>
<accession>A0ABN2L519</accession>
<dbReference type="PANTHER" id="PTHR33336:SF15">
    <property type="entry name" value="ABM DOMAIN-CONTAINING PROTEIN"/>
    <property type="match status" value="1"/>
</dbReference>
<evidence type="ECO:0000313" key="2">
    <source>
        <dbReference type="EMBL" id="GAA1775504.1"/>
    </source>
</evidence>
<dbReference type="Gene3D" id="3.30.70.100">
    <property type="match status" value="1"/>
</dbReference>
<dbReference type="RefSeq" id="WP_344068917.1">
    <property type="nucleotide sequence ID" value="NZ_BAAAPN010000104.1"/>
</dbReference>
<evidence type="ECO:0000313" key="3">
    <source>
        <dbReference type="Proteomes" id="UP001501475"/>
    </source>
</evidence>
<organism evidence="2 3">
    <name type="scientific">Nostocoides vanveenii</name>
    <dbReference type="NCBI Taxonomy" id="330835"/>
    <lineage>
        <taxon>Bacteria</taxon>
        <taxon>Bacillati</taxon>
        <taxon>Actinomycetota</taxon>
        <taxon>Actinomycetes</taxon>
        <taxon>Micrococcales</taxon>
        <taxon>Intrasporangiaceae</taxon>
        <taxon>Nostocoides</taxon>
    </lineage>
</organism>
<name>A0ABN2L519_9MICO</name>
<dbReference type="PANTHER" id="PTHR33336">
    <property type="entry name" value="QUINOL MONOOXYGENASE YGIN-RELATED"/>
    <property type="match status" value="1"/>
</dbReference>
<dbReference type="PROSITE" id="PS51725">
    <property type="entry name" value="ABM"/>
    <property type="match status" value="1"/>
</dbReference>
<protein>
    <recommendedName>
        <fullName evidence="1">ABM domain-containing protein</fullName>
    </recommendedName>
</protein>
<reference evidence="2 3" key="1">
    <citation type="journal article" date="2019" name="Int. J. Syst. Evol. Microbiol.">
        <title>The Global Catalogue of Microorganisms (GCM) 10K type strain sequencing project: providing services to taxonomists for standard genome sequencing and annotation.</title>
        <authorList>
            <consortium name="The Broad Institute Genomics Platform"/>
            <consortium name="The Broad Institute Genome Sequencing Center for Infectious Disease"/>
            <person name="Wu L."/>
            <person name="Ma J."/>
        </authorList>
    </citation>
    <scope>NUCLEOTIDE SEQUENCE [LARGE SCALE GENOMIC DNA]</scope>
    <source>
        <strain evidence="2 3">JCM 15591</strain>
    </source>
</reference>
<dbReference type="InterPro" id="IPR050744">
    <property type="entry name" value="AI-2_Isomerase_LsrG"/>
</dbReference>
<dbReference type="SUPFAM" id="SSF54909">
    <property type="entry name" value="Dimeric alpha+beta barrel"/>
    <property type="match status" value="1"/>
</dbReference>
<comment type="caution">
    <text evidence="2">The sequence shown here is derived from an EMBL/GenBank/DDBJ whole genome shotgun (WGS) entry which is preliminary data.</text>
</comment>
<dbReference type="EMBL" id="BAAAPN010000104">
    <property type="protein sequence ID" value="GAA1775504.1"/>
    <property type="molecule type" value="Genomic_DNA"/>
</dbReference>
<evidence type="ECO:0000259" key="1">
    <source>
        <dbReference type="PROSITE" id="PS51725"/>
    </source>
</evidence>
<dbReference type="Pfam" id="PF03992">
    <property type="entry name" value="ABM"/>
    <property type="match status" value="1"/>
</dbReference>
<dbReference type="InterPro" id="IPR011008">
    <property type="entry name" value="Dimeric_a/b-barrel"/>
</dbReference>